<keyword evidence="10" id="KW-1185">Reference proteome</keyword>
<evidence type="ECO:0000313" key="9">
    <source>
        <dbReference type="EMBL" id="SEN37642.1"/>
    </source>
</evidence>
<evidence type="ECO:0000313" key="10">
    <source>
        <dbReference type="Proteomes" id="UP000199512"/>
    </source>
</evidence>
<dbReference type="PANTHER" id="PTHR13929">
    <property type="entry name" value="1,4-DIHYDROXY-2-NAPHTHOATE OCTAPRENYLTRANSFERASE"/>
    <property type="match status" value="1"/>
</dbReference>
<evidence type="ECO:0000256" key="6">
    <source>
        <dbReference type="ARBA" id="ARBA00022989"/>
    </source>
</evidence>
<dbReference type="UniPathway" id="UPA00079"/>
<feature type="transmembrane region" description="Helical" evidence="8">
    <location>
        <begin position="179"/>
        <end position="198"/>
    </location>
</feature>
<name>A0A1H8G118_9FIRM</name>
<dbReference type="CDD" id="cd13962">
    <property type="entry name" value="PT_UbiA_UBIAD1"/>
    <property type="match status" value="1"/>
</dbReference>
<evidence type="ECO:0000256" key="5">
    <source>
        <dbReference type="ARBA" id="ARBA00022692"/>
    </source>
</evidence>
<feature type="transmembrane region" description="Helical" evidence="8">
    <location>
        <begin position="93"/>
        <end position="112"/>
    </location>
</feature>
<evidence type="ECO:0000256" key="1">
    <source>
        <dbReference type="ARBA" id="ARBA00004141"/>
    </source>
</evidence>
<dbReference type="GO" id="GO:0042371">
    <property type="term" value="P:vitamin K biosynthetic process"/>
    <property type="evidence" value="ECO:0007669"/>
    <property type="project" value="TreeGrafter"/>
</dbReference>
<dbReference type="RefSeq" id="WP_091974383.1">
    <property type="nucleotide sequence ID" value="NZ_FODF01000003.1"/>
</dbReference>
<keyword evidence="3" id="KW-0474">Menaquinone biosynthesis</keyword>
<comment type="pathway">
    <text evidence="2">Quinol/quinone metabolism; menaquinone biosynthesis.</text>
</comment>
<dbReference type="OrthoDB" id="9767568at2"/>
<feature type="transmembrane region" description="Helical" evidence="8">
    <location>
        <begin position="279"/>
        <end position="302"/>
    </location>
</feature>
<dbReference type="InterPro" id="IPR026046">
    <property type="entry name" value="UBIAD1"/>
</dbReference>
<evidence type="ECO:0000256" key="4">
    <source>
        <dbReference type="ARBA" id="ARBA00022679"/>
    </source>
</evidence>
<feature type="transmembrane region" description="Helical" evidence="8">
    <location>
        <begin position="229"/>
        <end position="258"/>
    </location>
</feature>
<dbReference type="AlphaFoldDB" id="A0A1H8G118"/>
<organism evidence="9 10">
    <name type="scientific">Peptostreptococcus russellii</name>
    <dbReference type="NCBI Taxonomy" id="215200"/>
    <lineage>
        <taxon>Bacteria</taxon>
        <taxon>Bacillati</taxon>
        <taxon>Bacillota</taxon>
        <taxon>Clostridia</taxon>
        <taxon>Peptostreptococcales</taxon>
        <taxon>Peptostreptococcaceae</taxon>
        <taxon>Peptostreptococcus</taxon>
    </lineage>
</organism>
<evidence type="ECO:0000256" key="7">
    <source>
        <dbReference type="ARBA" id="ARBA00023136"/>
    </source>
</evidence>
<dbReference type="GO" id="GO:0004659">
    <property type="term" value="F:prenyltransferase activity"/>
    <property type="evidence" value="ECO:0007669"/>
    <property type="project" value="InterPro"/>
</dbReference>
<dbReference type="InterPro" id="IPR044878">
    <property type="entry name" value="UbiA_sf"/>
</dbReference>
<feature type="transmembrane region" description="Helical" evidence="8">
    <location>
        <begin position="119"/>
        <end position="136"/>
    </location>
</feature>
<feature type="transmembrane region" description="Helical" evidence="8">
    <location>
        <begin position="148"/>
        <end position="167"/>
    </location>
</feature>
<evidence type="ECO:0000256" key="8">
    <source>
        <dbReference type="SAM" id="Phobius"/>
    </source>
</evidence>
<dbReference type="GO" id="GO:0016020">
    <property type="term" value="C:membrane"/>
    <property type="evidence" value="ECO:0007669"/>
    <property type="project" value="UniProtKB-SubCell"/>
</dbReference>
<dbReference type="NCBIfam" id="NF004752">
    <property type="entry name" value="PRK06080.1-4"/>
    <property type="match status" value="1"/>
</dbReference>
<comment type="subcellular location">
    <subcellularLocation>
        <location evidence="1">Membrane</location>
        <topology evidence="1">Multi-pass membrane protein</topology>
    </subcellularLocation>
</comment>
<dbReference type="EMBL" id="FODF01000003">
    <property type="protein sequence ID" value="SEN37642.1"/>
    <property type="molecule type" value="Genomic_DNA"/>
</dbReference>
<accession>A0A1H8G118</accession>
<dbReference type="Gene3D" id="1.10.357.140">
    <property type="entry name" value="UbiA prenyltransferase"/>
    <property type="match status" value="1"/>
</dbReference>
<keyword evidence="7 8" id="KW-0472">Membrane</keyword>
<evidence type="ECO:0000256" key="2">
    <source>
        <dbReference type="ARBA" id="ARBA00004863"/>
    </source>
</evidence>
<dbReference type="InterPro" id="IPR000537">
    <property type="entry name" value="UbiA_prenyltransferase"/>
</dbReference>
<evidence type="ECO:0000256" key="3">
    <source>
        <dbReference type="ARBA" id="ARBA00022428"/>
    </source>
</evidence>
<dbReference type="STRING" id="215200.SAMN05216454_10316"/>
<keyword evidence="4 9" id="KW-0808">Transferase</keyword>
<dbReference type="PANTHER" id="PTHR13929:SF0">
    <property type="entry name" value="UBIA PRENYLTRANSFERASE DOMAIN-CONTAINING PROTEIN 1"/>
    <property type="match status" value="1"/>
</dbReference>
<proteinExistence type="predicted"/>
<protein>
    <submittedName>
        <fullName evidence="9">1,4-dihydroxy-2-naphthoate octaprenyltransferase</fullName>
    </submittedName>
</protein>
<sequence length="303" mass="33640">MIYKKIKIYAELVEMKAKLASLLPFLLGVLYSIYNMHQVRTADSIILIVAMLLFNMSVDMLDNYCDYKNASLEHDYRDKTNIIGREDLSLKGILTAIIIFISISAILGLYLVNKTGYMLLILGIYSFCVGIFYSAGPIPISSLPLGEFFSGTTMGFVIILITVGVNIGGFSNLNYAELVDIFVFSVPSIFAISALMLTNNLCDIAEDRINGRKTLACVIGQENSIKLLYIFYGICLFGVIVNVILRLAPITYLIVLAATGKIFKNAKKIEDLPIKEKSFRFAVANLGMILVFQFAGFFIGLFL</sequence>
<keyword evidence="6 8" id="KW-1133">Transmembrane helix</keyword>
<dbReference type="Pfam" id="PF01040">
    <property type="entry name" value="UbiA"/>
    <property type="match status" value="1"/>
</dbReference>
<dbReference type="GO" id="GO:0009234">
    <property type="term" value="P:menaquinone biosynthetic process"/>
    <property type="evidence" value="ECO:0007669"/>
    <property type="project" value="UniProtKB-UniPathway"/>
</dbReference>
<feature type="transmembrane region" description="Helical" evidence="8">
    <location>
        <begin position="41"/>
        <end position="58"/>
    </location>
</feature>
<keyword evidence="5 8" id="KW-0812">Transmembrane</keyword>
<gene>
    <name evidence="9" type="ORF">SAMN05216454_10316</name>
</gene>
<reference evidence="9 10" key="1">
    <citation type="submission" date="2016-10" db="EMBL/GenBank/DDBJ databases">
        <authorList>
            <person name="de Groot N.N."/>
        </authorList>
    </citation>
    <scope>NUCLEOTIDE SEQUENCE [LARGE SCALE GENOMIC DNA]</scope>
    <source>
        <strain evidence="9 10">Calf135</strain>
    </source>
</reference>
<dbReference type="Proteomes" id="UP000199512">
    <property type="component" value="Unassembled WGS sequence"/>
</dbReference>